<dbReference type="EMBL" id="BONV01000015">
    <property type="protein sequence ID" value="GIG80569.1"/>
    <property type="molecule type" value="Genomic_DNA"/>
</dbReference>
<keyword evidence="1" id="KW-0812">Transmembrane</keyword>
<comment type="caution">
    <text evidence="2">The sequence shown here is derived from an EMBL/GenBank/DDBJ whole genome shotgun (WGS) entry which is preliminary data.</text>
</comment>
<dbReference type="Proteomes" id="UP000630097">
    <property type="component" value="Unassembled WGS sequence"/>
</dbReference>
<evidence type="ECO:0000313" key="2">
    <source>
        <dbReference type="EMBL" id="GIG80569.1"/>
    </source>
</evidence>
<reference evidence="2 3" key="1">
    <citation type="submission" date="2021-01" db="EMBL/GenBank/DDBJ databases">
        <title>Whole genome shotgun sequence of Planotetraspora kaengkrachanensis NBRC 104272.</title>
        <authorList>
            <person name="Komaki H."/>
            <person name="Tamura T."/>
        </authorList>
    </citation>
    <scope>NUCLEOTIDE SEQUENCE [LARGE SCALE GENOMIC DNA]</scope>
    <source>
        <strain evidence="2 3">NBRC 104272</strain>
    </source>
</reference>
<gene>
    <name evidence="2" type="ORF">Pka01_36960</name>
</gene>
<evidence type="ECO:0000256" key="1">
    <source>
        <dbReference type="SAM" id="Phobius"/>
    </source>
</evidence>
<feature type="transmembrane region" description="Helical" evidence="1">
    <location>
        <begin position="82"/>
        <end position="99"/>
    </location>
</feature>
<sequence>MPKPSRWTYMLIFAAASTLVTEVLLLVLGMTGTLKPPFDDWVEVMLVMALFMPFIAGLAVLRWPPDKSDFQKWPRKPIVSGLLYGLITPTFLVLSNVLTS</sequence>
<protein>
    <submittedName>
        <fullName evidence="2">Uncharacterized protein</fullName>
    </submittedName>
</protein>
<name>A0A8J3PT90_9ACTN</name>
<keyword evidence="1" id="KW-0472">Membrane</keyword>
<proteinExistence type="predicted"/>
<keyword evidence="3" id="KW-1185">Reference proteome</keyword>
<feature type="transmembrane region" description="Helical" evidence="1">
    <location>
        <begin position="41"/>
        <end position="61"/>
    </location>
</feature>
<feature type="transmembrane region" description="Helical" evidence="1">
    <location>
        <begin position="7"/>
        <end position="29"/>
    </location>
</feature>
<accession>A0A8J3PT90</accession>
<evidence type="ECO:0000313" key="3">
    <source>
        <dbReference type="Proteomes" id="UP000630097"/>
    </source>
</evidence>
<organism evidence="2 3">
    <name type="scientific">Planotetraspora kaengkrachanensis</name>
    <dbReference type="NCBI Taxonomy" id="575193"/>
    <lineage>
        <taxon>Bacteria</taxon>
        <taxon>Bacillati</taxon>
        <taxon>Actinomycetota</taxon>
        <taxon>Actinomycetes</taxon>
        <taxon>Streptosporangiales</taxon>
        <taxon>Streptosporangiaceae</taxon>
        <taxon>Planotetraspora</taxon>
    </lineage>
</organism>
<dbReference type="AlphaFoldDB" id="A0A8J3PT90"/>
<keyword evidence="1" id="KW-1133">Transmembrane helix</keyword>